<accession>G0NAD6</accession>
<dbReference type="InParanoid" id="G0NAD6"/>
<organism evidence="3">
    <name type="scientific">Caenorhabditis brenneri</name>
    <name type="common">Nematode worm</name>
    <dbReference type="NCBI Taxonomy" id="135651"/>
    <lineage>
        <taxon>Eukaryota</taxon>
        <taxon>Metazoa</taxon>
        <taxon>Ecdysozoa</taxon>
        <taxon>Nematoda</taxon>
        <taxon>Chromadorea</taxon>
        <taxon>Rhabditida</taxon>
        <taxon>Rhabditina</taxon>
        <taxon>Rhabditomorpha</taxon>
        <taxon>Rhabditoidea</taxon>
        <taxon>Rhabditidae</taxon>
        <taxon>Peloderinae</taxon>
        <taxon>Caenorhabditis</taxon>
    </lineage>
</organism>
<dbReference type="PANTHER" id="PTHR21503">
    <property type="entry name" value="F-BOX-CONTAINING HYPOTHETICAL PROTEIN C.ELEGANS"/>
    <property type="match status" value="1"/>
</dbReference>
<reference evidence="3" key="1">
    <citation type="submission" date="2011-07" db="EMBL/GenBank/DDBJ databases">
        <authorList>
            <consortium name="Caenorhabditis brenneri Sequencing and Analysis Consortium"/>
            <person name="Wilson R.K."/>
        </authorList>
    </citation>
    <scope>NUCLEOTIDE SEQUENCE [LARGE SCALE GENOMIC DNA]</scope>
    <source>
        <strain evidence="3">PB2801</strain>
    </source>
</reference>
<sequence length="343" mass="39645">MSSQGFPILKLPFLALAEVTVQFSNRELIYLSILSHRAQHLVRRLQKSKPDISLLSNVPLNSRSKDKKCHVFQVLRYSKRPKNAKMININGEKVPGIVDGFIIKSYWHRKIEGLCHVADHVKRTFNVNFYEVLVEKNPFGSALMDFFRGIGKSKPPKTFQDHDSAVQYFLGSCVAHETFQFSIPPKNPGKFKFQGTLASKNVDTFRTSSRLFRLPELFSLNCAWIYLDRSALTNSQIGEFLKHWTRGGCWNLEQLRIDNFREYAHLHVVLKGFQTYETDIRRNFKFIGNASTIGSGKLLDSYDIMRYDGTWASVWTSQYTPSTIHISVQPFLHTIELRHAKFF</sequence>
<gene>
    <name evidence="2" type="ORF">CAEBREN_09577</name>
</gene>
<protein>
    <recommendedName>
        <fullName evidence="1">Sdz-33 F-box domain-containing protein</fullName>
    </recommendedName>
</protein>
<dbReference type="EMBL" id="GL379854">
    <property type="protein sequence ID" value="EGT56152.1"/>
    <property type="molecule type" value="Genomic_DNA"/>
</dbReference>
<evidence type="ECO:0000259" key="1">
    <source>
        <dbReference type="Pfam" id="PF07735"/>
    </source>
</evidence>
<evidence type="ECO:0000313" key="2">
    <source>
        <dbReference type="EMBL" id="EGT56152.1"/>
    </source>
</evidence>
<dbReference type="Proteomes" id="UP000008068">
    <property type="component" value="Unassembled WGS sequence"/>
</dbReference>
<keyword evidence="3" id="KW-1185">Reference proteome</keyword>
<feature type="domain" description="Sdz-33 F-box" evidence="1">
    <location>
        <begin position="199"/>
        <end position="257"/>
    </location>
</feature>
<dbReference type="AlphaFoldDB" id="G0NAD6"/>
<evidence type="ECO:0000313" key="3">
    <source>
        <dbReference type="Proteomes" id="UP000008068"/>
    </source>
</evidence>
<dbReference type="Pfam" id="PF07735">
    <property type="entry name" value="FBA_2"/>
    <property type="match status" value="1"/>
</dbReference>
<proteinExistence type="predicted"/>
<dbReference type="PANTHER" id="PTHR21503:SF8">
    <property type="entry name" value="F-BOX ASSOCIATED DOMAIN-CONTAINING PROTEIN-RELATED"/>
    <property type="match status" value="1"/>
</dbReference>
<dbReference type="InterPro" id="IPR012885">
    <property type="entry name" value="F-box_Sdz-33"/>
</dbReference>
<dbReference type="HOGENOM" id="CLU_028840_0_1_1"/>
<name>G0NAD6_CAEBE</name>